<dbReference type="InterPro" id="IPR045336">
    <property type="entry name" value="MmgE_PrpD_N"/>
</dbReference>
<dbReference type="EMBL" id="FTOT01000003">
    <property type="protein sequence ID" value="SIS92671.1"/>
    <property type="molecule type" value="Genomic_DNA"/>
</dbReference>
<proteinExistence type="inferred from homology"/>
<dbReference type="AlphaFoldDB" id="A0A1N7N3B0"/>
<dbReference type="Gene3D" id="3.30.1330.120">
    <property type="entry name" value="2-methylcitrate dehydratase PrpD"/>
    <property type="match status" value="1"/>
</dbReference>
<dbReference type="Gene3D" id="1.10.4100.10">
    <property type="entry name" value="2-methylcitrate dehydratase PrpD"/>
    <property type="match status" value="1"/>
</dbReference>
<reference evidence="4 5" key="1">
    <citation type="submission" date="2017-01" db="EMBL/GenBank/DDBJ databases">
        <authorList>
            <person name="Mah S.A."/>
            <person name="Swanson W.J."/>
            <person name="Moy G.W."/>
            <person name="Vacquier V.D."/>
        </authorList>
    </citation>
    <scope>NUCLEOTIDE SEQUENCE [LARGE SCALE GENOMIC DNA]</scope>
    <source>
        <strain evidence="4 5">DSM 26375</strain>
    </source>
</reference>
<evidence type="ECO:0000259" key="2">
    <source>
        <dbReference type="Pfam" id="PF03972"/>
    </source>
</evidence>
<dbReference type="SUPFAM" id="SSF103378">
    <property type="entry name" value="2-methylcitrate dehydratase PrpD"/>
    <property type="match status" value="1"/>
</dbReference>
<protein>
    <submittedName>
        <fullName evidence="4">2-methylcitrate dehydratase PrpD</fullName>
    </submittedName>
</protein>
<dbReference type="PANTHER" id="PTHR16943:SF8">
    <property type="entry name" value="2-METHYLCITRATE DEHYDRATASE"/>
    <property type="match status" value="1"/>
</dbReference>
<dbReference type="InterPro" id="IPR036148">
    <property type="entry name" value="MmgE/PrpD_sf"/>
</dbReference>
<evidence type="ECO:0000313" key="5">
    <source>
        <dbReference type="Proteomes" id="UP000186141"/>
    </source>
</evidence>
<evidence type="ECO:0000259" key="3">
    <source>
        <dbReference type="Pfam" id="PF19305"/>
    </source>
</evidence>
<evidence type="ECO:0000313" key="4">
    <source>
        <dbReference type="EMBL" id="SIS92671.1"/>
    </source>
</evidence>
<dbReference type="Pfam" id="PF03972">
    <property type="entry name" value="MmgE_PrpD_N"/>
    <property type="match status" value="1"/>
</dbReference>
<gene>
    <name evidence="4" type="ORF">SAMN05421774_10382</name>
</gene>
<dbReference type="GO" id="GO:0016829">
    <property type="term" value="F:lyase activity"/>
    <property type="evidence" value="ECO:0007669"/>
    <property type="project" value="InterPro"/>
</dbReference>
<dbReference type="RefSeq" id="WP_076530417.1">
    <property type="nucleotide sequence ID" value="NZ_BMEH01000003.1"/>
</dbReference>
<dbReference type="InterPro" id="IPR005656">
    <property type="entry name" value="MmgE_PrpD"/>
</dbReference>
<dbReference type="PANTHER" id="PTHR16943">
    <property type="entry name" value="2-METHYLCITRATE DEHYDRATASE-RELATED"/>
    <property type="match status" value="1"/>
</dbReference>
<organism evidence="4 5">
    <name type="scientific">Gemmobacter megaterium</name>
    <dbReference type="NCBI Taxonomy" id="1086013"/>
    <lineage>
        <taxon>Bacteria</taxon>
        <taxon>Pseudomonadati</taxon>
        <taxon>Pseudomonadota</taxon>
        <taxon>Alphaproteobacteria</taxon>
        <taxon>Rhodobacterales</taxon>
        <taxon>Paracoccaceae</taxon>
        <taxon>Gemmobacter</taxon>
    </lineage>
</organism>
<dbReference type="InterPro" id="IPR042183">
    <property type="entry name" value="MmgE/PrpD_sf_1"/>
</dbReference>
<dbReference type="InterPro" id="IPR045337">
    <property type="entry name" value="MmgE_PrpD_C"/>
</dbReference>
<comment type="similarity">
    <text evidence="1">Belongs to the PrpD family.</text>
</comment>
<dbReference type="OrthoDB" id="9795089at2"/>
<dbReference type="Pfam" id="PF19305">
    <property type="entry name" value="MmgE_PrpD_C"/>
    <property type="match status" value="1"/>
</dbReference>
<evidence type="ECO:0000256" key="1">
    <source>
        <dbReference type="ARBA" id="ARBA00006174"/>
    </source>
</evidence>
<dbReference type="InterPro" id="IPR042188">
    <property type="entry name" value="MmgE/PrpD_sf_2"/>
</dbReference>
<sequence>MNGAVAVPDPAVVSPSRRRFDALDHLADFALALRFDDLPASVVEAIGNCVLDCVTAAVAGANGAGAEAARTGAIAAFGAQDAASVWFTAHKAPAMAAVLGNCTAASILDLDDGHRAASGHPGAAIIPAALAIAEEQGSTWQDLMIAIVVGYEIAVRVAAARDFSRLDTMSTGRWCSYGVAAATGLLRRLDHRQLVQAMAIAGVHAPNQSAAGYSKVMGNHAKEGITWSATTGCMATSLAQAGFTGPTDILDHSGYFDRAAVLRGLGRSFAIEGCYFKPYSCCRWAHAAVDGLHDILSTERLDWQAVETVAVHTFERALKLNNETDPDTLEGAQYSVPFVLGVAATEGISALLPLGQHSLHRAAAISFANRVTLLVDPEMDSAFPAQTGARIFVRTAASEYARVVHHPLGDPANPMSRSQLTEKLCVATRDVVPQGRQAEILAALRDFEGKDYRPLLAVLAKPL</sequence>
<accession>A0A1N7N3B0</accession>
<feature type="domain" description="MmgE/PrpD N-terminal" evidence="2">
    <location>
        <begin position="25"/>
        <end position="253"/>
    </location>
</feature>
<feature type="domain" description="MmgE/PrpD C-terminal" evidence="3">
    <location>
        <begin position="279"/>
        <end position="443"/>
    </location>
</feature>
<dbReference type="Proteomes" id="UP000186141">
    <property type="component" value="Unassembled WGS sequence"/>
</dbReference>
<keyword evidence="5" id="KW-1185">Reference proteome</keyword>
<dbReference type="STRING" id="1086013.SAMN05421774_10382"/>
<name>A0A1N7N3B0_9RHOB</name>